<protein>
    <submittedName>
        <fullName evidence="1">Uncharacterized protein</fullName>
    </submittedName>
</protein>
<proteinExistence type="predicted"/>
<organism evidence="1">
    <name type="scientific">marine sediment metagenome</name>
    <dbReference type="NCBI Taxonomy" id="412755"/>
    <lineage>
        <taxon>unclassified sequences</taxon>
        <taxon>metagenomes</taxon>
        <taxon>ecological metagenomes</taxon>
    </lineage>
</organism>
<sequence>MSVTLRFTVEDIDSKIETYAVIRVYRSDTLGGTYSSIGTVTLVAGTFYYSYEDAGGDLNKWYKYSFDTPSESELSPPFRVDGVTRLRGRQAALAKYGAGIVLVSASSAVGAFKTVDYRTATTLFRADRGKGTWLNPSTGAQIGNPRLIKSSVMSSSLADFTVEPVWTGAPADGDEAEWHWLADPKVWDDALNRGMARYFYADRVPLKGVANEEEYDLSGIPWIIDKDQISDVTWYPTSGLDVEESYAANGKWWKPRMDREKVILVIYPPVASTVTLYLHTARPMPALYTDASAAPVVCAEELVVALAYDEVLAYLSRPGRGVAEERLTWKRQRLDHVPELRHLLWKHRPKLRYGRPRLPSPPVVPRPFQAR</sequence>
<name>A0A0F9K4G1_9ZZZZ</name>
<gene>
    <name evidence="1" type="ORF">LCGC14_1449900</name>
</gene>
<accession>A0A0F9K4G1</accession>
<evidence type="ECO:0000313" key="1">
    <source>
        <dbReference type="EMBL" id="KKM69531.1"/>
    </source>
</evidence>
<comment type="caution">
    <text evidence="1">The sequence shown here is derived from an EMBL/GenBank/DDBJ whole genome shotgun (WGS) entry which is preliminary data.</text>
</comment>
<dbReference type="AlphaFoldDB" id="A0A0F9K4G1"/>
<reference evidence="1" key="1">
    <citation type="journal article" date="2015" name="Nature">
        <title>Complex archaea that bridge the gap between prokaryotes and eukaryotes.</title>
        <authorList>
            <person name="Spang A."/>
            <person name="Saw J.H."/>
            <person name="Jorgensen S.L."/>
            <person name="Zaremba-Niedzwiedzka K."/>
            <person name="Martijn J."/>
            <person name="Lind A.E."/>
            <person name="van Eijk R."/>
            <person name="Schleper C."/>
            <person name="Guy L."/>
            <person name="Ettema T.J."/>
        </authorList>
    </citation>
    <scope>NUCLEOTIDE SEQUENCE</scope>
</reference>
<dbReference type="EMBL" id="LAZR01009973">
    <property type="protein sequence ID" value="KKM69531.1"/>
    <property type="molecule type" value="Genomic_DNA"/>
</dbReference>